<keyword evidence="3" id="KW-1133">Transmembrane helix</keyword>
<keyword evidence="3" id="KW-0472">Membrane</keyword>
<keyword evidence="6" id="KW-1185">Reference proteome</keyword>
<evidence type="ECO:0000313" key="5">
    <source>
        <dbReference type="EMBL" id="KDR77551.1"/>
    </source>
</evidence>
<dbReference type="GO" id="GO:0045547">
    <property type="term" value="F:ditrans,polycis-polyprenyl diphosphate synthase [(2E,6E)-farnesyl diphosphate specific] activity"/>
    <property type="evidence" value="ECO:0007669"/>
    <property type="project" value="TreeGrafter"/>
</dbReference>
<feature type="transmembrane region" description="Helical" evidence="3">
    <location>
        <begin position="204"/>
        <end position="223"/>
    </location>
</feature>
<gene>
    <name evidence="5" type="ORF">GALMADRAFT_1326321</name>
</gene>
<dbReference type="PANTHER" id="PTHR10291:SF43">
    <property type="entry name" value="DEHYDRODOLICHYL DIPHOSPHATE SYNTHASE COMPLEX SUBUNIT DHDDS"/>
    <property type="match status" value="1"/>
</dbReference>
<name>A0A067T351_GALM3</name>
<dbReference type="PANTHER" id="PTHR10291">
    <property type="entry name" value="DEHYDRODOLICHYL DIPHOSPHATE SYNTHASE FAMILY MEMBER"/>
    <property type="match status" value="1"/>
</dbReference>
<accession>A0A067T351</accession>
<dbReference type="InterPro" id="IPR018713">
    <property type="entry name" value="MPAB/Lcp_cat_dom"/>
</dbReference>
<reference evidence="6" key="1">
    <citation type="journal article" date="2014" name="Proc. Natl. Acad. Sci. U.S.A.">
        <title>Extensive sampling of basidiomycete genomes demonstrates inadequacy of the white-rot/brown-rot paradigm for wood decay fungi.</title>
        <authorList>
            <person name="Riley R."/>
            <person name="Salamov A.A."/>
            <person name="Brown D.W."/>
            <person name="Nagy L.G."/>
            <person name="Floudas D."/>
            <person name="Held B.W."/>
            <person name="Levasseur A."/>
            <person name="Lombard V."/>
            <person name="Morin E."/>
            <person name="Otillar R."/>
            <person name="Lindquist E.A."/>
            <person name="Sun H."/>
            <person name="LaButti K.M."/>
            <person name="Schmutz J."/>
            <person name="Jabbour D."/>
            <person name="Luo H."/>
            <person name="Baker S.E."/>
            <person name="Pisabarro A.G."/>
            <person name="Walton J.D."/>
            <person name="Blanchette R.A."/>
            <person name="Henrissat B."/>
            <person name="Martin F."/>
            <person name="Cullen D."/>
            <person name="Hibbett D.S."/>
            <person name="Grigoriev I.V."/>
        </authorList>
    </citation>
    <scope>NUCLEOTIDE SEQUENCE [LARGE SCALE GENOMIC DNA]</scope>
    <source>
        <strain evidence="6">CBS 339.88</strain>
    </source>
</reference>
<organism evidence="5 6">
    <name type="scientific">Galerina marginata (strain CBS 339.88)</name>
    <dbReference type="NCBI Taxonomy" id="685588"/>
    <lineage>
        <taxon>Eukaryota</taxon>
        <taxon>Fungi</taxon>
        <taxon>Dikarya</taxon>
        <taxon>Basidiomycota</taxon>
        <taxon>Agaricomycotina</taxon>
        <taxon>Agaricomycetes</taxon>
        <taxon>Agaricomycetidae</taxon>
        <taxon>Agaricales</taxon>
        <taxon>Agaricineae</taxon>
        <taxon>Strophariaceae</taxon>
        <taxon>Galerina</taxon>
    </lineage>
</organism>
<dbReference type="GO" id="GO:0016094">
    <property type="term" value="P:polyprenol biosynthetic process"/>
    <property type="evidence" value="ECO:0007669"/>
    <property type="project" value="TreeGrafter"/>
</dbReference>
<keyword evidence="2" id="KW-0808">Transferase</keyword>
<evidence type="ECO:0000313" key="6">
    <source>
        <dbReference type="Proteomes" id="UP000027222"/>
    </source>
</evidence>
<dbReference type="OrthoDB" id="4173905at2759"/>
<evidence type="ECO:0000256" key="2">
    <source>
        <dbReference type="ARBA" id="ARBA00022679"/>
    </source>
</evidence>
<evidence type="ECO:0000256" key="1">
    <source>
        <dbReference type="ARBA" id="ARBA00005432"/>
    </source>
</evidence>
<dbReference type="AlphaFoldDB" id="A0A067T351"/>
<feature type="transmembrane region" description="Helical" evidence="3">
    <location>
        <begin position="51"/>
        <end position="81"/>
    </location>
</feature>
<dbReference type="Pfam" id="PF01255">
    <property type="entry name" value="Prenyltransf"/>
    <property type="match status" value="1"/>
</dbReference>
<keyword evidence="3" id="KW-0812">Transmembrane</keyword>
<dbReference type="STRING" id="685588.A0A067T351"/>
<dbReference type="InterPro" id="IPR001441">
    <property type="entry name" value="UPP_synth-like"/>
</dbReference>
<comment type="similarity">
    <text evidence="1">Belongs to the UPP synthase family.</text>
</comment>
<dbReference type="Pfam" id="PF09995">
    <property type="entry name" value="MPAB_Lcp_cat"/>
    <property type="match status" value="1"/>
</dbReference>
<proteinExistence type="inferred from homology"/>
<dbReference type="Gene3D" id="3.40.1180.10">
    <property type="entry name" value="Decaprenyl diphosphate synthase-like"/>
    <property type="match status" value="1"/>
</dbReference>
<dbReference type="SUPFAM" id="SSF64005">
    <property type="entry name" value="Undecaprenyl diphosphate synthase"/>
    <property type="match status" value="1"/>
</dbReference>
<protein>
    <recommendedName>
        <fullName evidence="4">ER-bound oxygenase mpaB/mpaB'/Rubber oxygenase catalytic domain-containing protein</fullName>
    </recommendedName>
</protein>
<sequence length="505" mass="57467">MSPGTTISSSNGQGYTVVPPSSYEKTRSIHNDAAFFATTPKAFDAQESFRLIGLLILLSLFCLNFLTFHGCTGILVGSYAIPALIRLRYPRFMEVNILDDLLVEVGSVMTIATSVTQVFLAAHDISISLATKFHSEFQTRPVVRIFRSLLLAEVARNGTCEEKEQMVSWLRWLHRHIHGVITKATREELGIPINIEVYGYFDELNLYILYTFIWAIIAFQTRFGRLSIVQKLETVAMSAKISWITRVVGIAGFMVGIELLPRRVRNKYQFMILSTWWQRAIQKVLIALLWFIYPMLIRDQHGTEIACDILKWWLRFMPNIAAYTQPGSGPQFLTIWTISAEDFQRPKEELDDLFRLMILNFKSLVFAPLVHLFQIRVQVFGNLEGLSLDHLDTIGLLEGMTAKYSRLFLQIVVGYNGSDRAVDSVRGVLLGGHEDPKDSISERTVFSQFSIPHVDHIIRMSEHRTSGYTRTAEVQVPNLVCLQFTEGNWLDALASFSQRATRKGN</sequence>
<dbReference type="GO" id="GO:0016491">
    <property type="term" value="F:oxidoreductase activity"/>
    <property type="evidence" value="ECO:0007669"/>
    <property type="project" value="InterPro"/>
</dbReference>
<feature type="domain" description="ER-bound oxygenase mpaB/mpaB'/Rubber oxygenase catalytic" evidence="4">
    <location>
        <begin position="115"/>
        <end position="239"/>
    </location>
</feature>
<dbReference type="Proteomes" id="UP000027222">
    <property type="component" value="Unassembled WGS sequence"/>
</dbReference>
<evidence type="ECO:0000259" key="4">
    <source>
        <dbReference type="Pfam" id="PF09995"/>
    </source>
</evidence>
<dbReference type="HOGENOM" id="CLU_539724_0_0_1"/>
<feature type="transmembrane region" description="Helical" evidence="3">
    <location>
        <begin position="280"/>
        <end position="297"/>
    </location>
</feature>
<evidence type="ECO:0000256" key="3">
    <source>
        <dbReference type="SAM" id="Phobius"/>
    </source>
</evidence>
<feature type="transmembrane region" description="Helical" evidence="3">
    <location>
        <begin position="243"/>
        <end position="260"/>
    </location>
</feature>
<dbReference type="EMBL" id="KL142376">
    <property type="protein sequence ID" value="KDR77551.1"/>
    <property type="molecule type" value="Genomic_DNA"/>
</dbReference>
<dbReference type="InterPro" id="IPR036424">
    <property type="entry name" value="UPP_synth-like_sf"/>
</dbReference>